<evidence type="ECO:0000256" key="5">
    <source>
        <dbReference type="ARBA" id="ARBA00023136"/>
    </source>
</evidence>
<dbReference type="GO" id="GO:0004930">
    <property type="term" value="F:G protein-coupled receptor activity"/>
    <property type="evidence" value="ECO:0007669"/>
    <property type="project" value="UniProtKB-KW"/>
</dbReference>
<keyword evidence="6" id="KW-0297">G-protein coupled receptor</keyword>
<dbReference type="CDD" id="cd00637">
    <property type="entry name" value="7tm_classA_rhodopsin-like"/>
    <property type="match status" value="1"/>
</dbReference>
<dbReference type="Proteomes" id="UP000515163">
    <property type="component" value="Unplaced"/>
</dbReference>
<evidence type="ECO:0000256" key="1">
    <source>
        <dbReference type="ARBA" id="ARBA00004651"/>
    </source>
</evidence>
<dbReference type="GeneID" id="116295626"/>
<comment type="similarity">
    <text evidence="6">Belongs to the G-protein coupled receptor 1 family.</text>
</comment>
<keyword evidence="6" id="KW-0675">Receptor</keyword>
<accession>A0A6P8HVK0</accession>
<dbReference type="InParanoid" id="A0A6P8HVK0"/>
<feature type="transmembrane region" description="Helical" evidence="7">
    <location>
        <begin position="232"/>
        <end position="252"/>
    </location>
</feature>
<dbReference type="RefSeq" id="XP_031559368.1">
    <property type="nucleotide sequence ID" value="XM_031703508.1"/>
</dbReference>
<dbReference type="KEGG" id="aten:116295626"/>
<evidence type="ECO:0000256" key="7">
    <source>
        <dbReference type="SAM" id="Phobius"/>
    </source>
</evidence>
<dbReference type="AlphaFoldDB" id="A0A6P8HVK0"/>
<feature type="transmembrane region" description="Helical" evidence="7">
    <location>
        <begin position="93"/>
        <end position="121"/>
    </location>
</feature>
<evidence type="ECO:0000259" key="8">
    <source>
        <dbReference type="PROSITE" id="PS50262"/>
    </source>
</evidence>
<name>A0A6P8HVK0_ACTTE</name>
<reference evidence="10" key="1">
    <citation type="submission" date="2025-08" db="UniProtKB">
        <authorList>
            <consortium name="RefSeq"/>
        </authorList>
    </citation>
    <scope>IDENTIFICATION</scope>
    <source>
        <tissue evidence="10">Tentacle</tissue>
    </source>
</reference>
<dbReference type="PROSITE" id="PS50262">
    <property type="entry name" value="G_PROTEIN_RECEP_F1_2"/>
    <property type="match status" value="1"/>
</dbReference>
<evidence type="ECO:0000313" key="9">
    <source>
        <dbReference type="Proteomes" id="UP000515163"/>
    </source>
</evidence>
<dbReference type="FunCoup" id="A0A6P8HVK0">
    <property type="interactions" value="552"/>
</dbReference>
<gene>
    <name evidence="10" type="primary">LOC116295626</name>
</gene>
<sequence>MKMLCSFGLEVHVMFYSRVFLTIAYSVMAVTATLLNIMVLVTLWKTPCLQRPSQVLLANLAFTDLLTAAIFCPILAFSNVAVIKQWQSIFCDVWLITAPFVVCFGGMNLYTLTVVGIDRFLAIKKKFSYRTIVTNRRTMKILMAGWFIDIALQGIFIFLFYKSAVSLRSYITVAAVFIALLLCILTTFYSMAFYHLKKVSSRVSMGNTNEPTAPNEAPKFDVTKYRRTFKTIIIVVAAVFLCYSPYACILTLKTMIPNESVMENWIQFGQILMIGRSVINPLIYLWRMEDLRQSARSVINRHF</sequence>
<evidence type="ECO:0000256" key="2">
    <source>
        <dbReference type="ARBA" id="ARBA00022475"/>
    </source>
</evidence>
<feature type="transmembrane region" description="Helical" evidence="7">
    <location>
        <begin position="141"/>
        <end position="161"/>
    </location>
</feature>
<evidence type="ECO:0000256" key="4">
    <source>
        <dbReference type="ARBA" id="ARBA00022989"/>
    </source>
</evidence>
<keyword evidence="6" id="KW-0807">Transducer</keyword>
<dbReference type="Pfam" id="PF00001">
    <property type="entry name" value="7tm_1"/>
    <property type="match status" value="1"/>
</dbReference>
<dbReference type="OrthoDB" id="5976143at2759"/>
<protein>
    <submittedName>
        <fullName evidence="10">Adrenocorticotropic hormone receptor-like</fullName>
    </submittedName>
</protein>
<dbReference type="InterPro" id="IPR000276">
    <property type="entry name" value="GPCR_Rhodpsn"/>
</dbReference>
<keyword evidence="3 6" id="KW-0812">Transmembrane</keyword>
<proteinExistence type="inferred from homology"/>
<feature type="domain" description="G-protein coupled receptors family 1 profile" evidence="8">
    <location>
        <begin position="35"/>
        <end position="284"/>
    </location>
</feature>
<dbReference type="PROSITE" id="PS00237">
    <property type="entry name" value="G_PROTEIN_RECEP_F1_1"/>
    <property type="match status" value="1"/>
</dbReference>
<evidence type="ECO:0000256" key="3">
    <source>
        <dbReference type="ARBA" id="ARBA00022692"/>
    </source>
</evidence>
<dbReference type="InterPro" id="IPR017452">
    <property type="entry name" value="GPCR_Rhodpsn_7TM"/>
</dbReference>
<keyword evidence="5 7" id="KW-0472">Membrane</keyword>
<dbReference type="PANTHER" id="PTHR22750">
    <property type="entry name" value="G-PROTEIN COUPLED RECEPTOR"/>
    <property type="match status" value="1"/>
</dbReference>
<feature type="transmembrane region" description="Helical" evidence="7">
    <location>
        <begin position="173"/>
        <end position="196"/>
    </location>
</feature>
<evidence type="ECO:0000256" key="6">
    <source>
        <dbReference type="RuleBase" id="RU000688"/>
    </source>
</evidence>
<keyword evidence="4 7" id="KW-1133">Transmembrane helix</keyword>
<keyword evidence="2" id="KW-1003">Cell membrane</keyword>
<organism evidence="9 10">
    <name type="scientific">Actinia tenebrosa</name>
    <name type="common">Australian red waratah sea anemone</name>
    <dbReference type="NCBI Taxonomy" id="6105"/>
    <lineage>
        <taxon>Eukaryota</taxon>
        <taxon>Metazoa</taxon>
        <taxon>Cnidaria</taxon>
        <taxon>Anthozoa</taxon>
        <taxon>Hexacorallia</taxon>
        <taxon>Actiniaria</taxon>
        <taxon>Actiniidae</taxon>
        <taxon>Actinia</taxon>
    </lineage>
</organism>
<dbReference type="PRINTS" id="PR00237">
    <property type="entry name" value="GPCRRHODOPSN"/>
</dbReference>
<comment type="subcellular location">
    <subcellularLocation>
        <location evidence="1">Cell membrane</location>
        <topology evidence="1">Multi-pass membrane protein</topology>
    </subcellularLocation>
</comment>
<dbReference type="Gene3D" id="1.20.1070.10">
    <property type="entry name" value="Rhodopsin 7-helix transmembrane proteins"/>
    <property type="match status" value="1"/>
</dbReference>
<dbReference type="GO" id="GO:0005886">
    <property type="term" value="C:plasma membrane"/>
    <property type="evidence" value="ECO:0007669"/>
    <property type="project" value="UniProtKB-SubCell"/>
</dbReference>
<feature type="transmembrane region" description="Helical" evidence="7">
    <location>
        <begin position="20"/>
        <end position="44"/>
    </location>
</feature>
<evidence type="ECO:0000313" key="10">
    <source>
        <dbReference type="RefSeq" id="XP_031559368.1"/>
    </source>
</evidence>
<feature type="transmembrane region" description="Helical" evidence="7">
    <location>
        <begin position="264"/>
        <end position="286"/>
    </location>
</feature>
<keyword evidence="9" id="KW-1185">Reference proteome</keyword>
<feature type="transmembrane region" description="Helical" evidence="7">
    <location>
        <begin position="56"/>
        <end position="81"/>
    </location>
</feature>
<dbReference type="SUPFAM" id="SSF81321">
    <property type="entry name" value="Family A G protein-coupled receptor-like"/>
    <property type="match status" value="1"/>
</dbReference>